<feature type="region of interest" description="Disordered" evidence="5">
    <location>
        <begin position="193"/>
        <end position="231"/>
    </location>
</feature>
<evidence type="ECO:0000256" key="5">
    <source>
        <dbReference type="SAM" id="MobiDB-lite"/>
    </source>
</evidence>
<feature type="compositionally biased region" description="Acidic residues" evidence="5">
    <location>
        <begin position="205"/>
        <end position="216"/>
    </location>
</feature>
<dbReference type="Pfam" id="PF00400">
    <property type="entry name" value="WD40"/>
    <property type="match status" value="4"/>
</dbReference>
<reference evidence="7" key="1">
    <citation type="journal article" date="2012" name="Proc. Natl. Acad. Sci. U.S.A.">
        <title>Antigenic diversity is generated by distinct evolutionary mechanisms in African trypanosome species.</title>
        <authorList>
            <person name="Jackson A.P."/>
            <person name="Berry A."/>
            <person name="Aslett M."/>
            <person name="Allison H.C."/>
            <person name="Burton P."/>
            <person name="Vavrova-Anderson J."/>
            <person name="Brown R."/>
            <person name="Browne H."/>
            <person name="Corton N."/>
            <person name="Hauser H."/>
            <person name="Gamble J."/>
            <person name="Gilderthorp R."/>
            <person name="Marcello L."/>
            <person name="McQuillan J."/>
            <person name="Otto T.D."/>
            <person name="Quail M.A."/>
            <person name="Sanders M.J."/>
            <person name="van Tonder A."/>
            <person name="Ginger M.L."/>
            <person name="Field M.C."/>
            <person name="Barry J.D."/>
            <person name="Hertz-Fowler C."/>
            <person name="Berriman M."/>
        </authorList>
    </citation>
    <scope>NUCLEOTIDE SEQUENCE</scope>
    <source>
        <strain evidence="7">Y486</strain>
    </source>
</reference>
<dbReference type="EMBL" id="HE573026">
    <property type="protein sequence ID" value="CCC51028.1"/>
    <property type="molecule type" value="Genomic_DNA"/>
</dbReference>
<feature type="repeat" description="WD" evidence="3">
    <location>
        <begin position="129"/>
        <end position="161"/>
    </location>
</feature>
<feature type="coiled-coil region" evidence="4">
    <location>
        <begin position="567"/>
        <end position="639"/>
    </location>
</feature>
<evidence type="ECO:0000256" key="4">
    <source>
        <dbReference type="SAM" id="Coils"/>
    </source>
</evidence>
<evidence type="ECO:0000256" key="2">
    <source>
        <dbReference type="ARBA" id="ARBA00022737"/>
    </source>
</evidence>
<feature type="coiled-coil region" evidence="4">
    <location>
        <begin position="864"/>
        <end position="891"/>
    </location>
</feature>
<feature type="coiled-coil region" evidence="4">
    <location>
        <begin position="777"/>
        <end position="808"/>
    </location>
</feature>
<dbReference type="InterPro" id="IPR011047">
    <property type="entry name" value="Quinoprotein_ADH-like_sf"/>
</dbReference>
<evidence type="ECO:0000313" key="7">
    <source>
        <dbReference type="EMBL" id="CCC51028.1"/>
    </source>
</evidence>
<dbReference type="SMART" id="SM00320">
    <property type="entry name" value="WD40"/>
    <property type="match status" value="4"/>
</dbReference>
<feature type="region of interest" description="Disordered" evidence="5">
    <location>
        <begin position="1215"/>
        <end position="1238"/>
    </location>
</feature>
<evidence type="ECO:0000256" key="3">
    <source>
        <dbReference type="PROSITE-ProRule" id="PRU00221"/>
    </source>
</evidence>
<dbReference type="Gene3D" id="2.130.10.10">
    <property type="entry name" value="YVTN repeat-like/Quinoprotein amine dehydrogenase"/>
    <property type="match status" value="1"/>
</dbReference>
<gene>
    <name evidence="7" type="ORF">TVY486_1000820</name>
</gene>
<dbReference type="PANTHER" id="PTHR19848">
    <property type="entry name" value="WD40 REPEAT PROTEIN"/>
    <property type="match status" value="1"/>
</dbReference>
<feature type="repeat" description="WD" evidence="3">
    <location>
        <begin position="232"/>
        <end position="246"/>
    </location>
</feature>
<keyword evidence="2" id="KW-0677">Repeat</keyword>
<dbReference type="PANTHER" id="PTHR19848:SF8">
    <property type="entry name" value="F-BOX AND WD REPEAT DOMAIN CONTAINING 7"/>
    <property type="match status" value="1"/>
</dbReference>
<feature type="region of interest" description="Disordered" evidence="5">
    <location>
        <begin position="897"/>
        <end position="918"/>
    </location>
</feature>
<name>G0U580_TRYVY</name>
<protein>
    <recommendedName>
        <fullName evidence="6">Flagellar attachment zone protein 1 conserved domain-containing protein</fullName>
    </recommendedName>
</protein>
<organism evidence="7">
    <name type="scientific">Trypanosoma vivax (strain Y486)</name>
    <dbReference type="NCBI Taxonomy" id="1055687"/>
    <lineage>
        <taxon>Eukaryota</taxon>
        <taxon>Discoba</taxon>
        <taxon>Euglenozoa</taxon>
        <taxon>Kinetoplastea</taxon>
        <taxon>Metakinetoplastina</taxon>
        <taxon>Trypanosomatida</taxon>
        <taxon>Trypanosomatidae</taxon>
        <taxon>Trypanosoma</taxon>
        <taxon>Duttonella</taxon>
    </lineage>
</organism>
<dbReference type="PROSITE" id="PS50294">
    <property type="entry name" value="WD_REPEATS_REGION"/>
    <property type="match status" value="1"/>
</dbReference>
<dbReference type="InterPro" id="IPR056614">
    <property type="entry name" value="FAZ1_cons"/>
</dbReference>
<feature type="domain" description="Flagellar attachment zone protein 1 conserved" evidence="6">
    <location>
        <begin position="1130"/>
        <end position="1204"/>
    </location>
</feature>
<evidence type="ECO:0000256" key="1">
    <source>
        <dbReference type="ARBA" id="ARBA00022574"/>
    </source>
</evidence>
<feature type="region of interest" description="Disordered" evidence="5">
    <location>
        <begin position="1"/>
        <end position="38"/>
    </location>
</feature>
<accession>G0U580</accession>
<dbReference type="PROSITE" id="PS50082">
    <property type="entry name" value="WD_REPEATS_2"/>
    <property type="match status" value="3"/>
</dbReference>
<dbReference type="InterPro" id="IPR001680">
    <property type="entry name" value="WD40_rpt"/>
</dbReference>
<feature type="compositionally biased region" description="Low complexity" evidence="5">
    <location>
        <begin position="1215"/>
        <end position="1231"/>
    </location>
</feature>
<sequence>MTTYLRRSATSSTRSRSSPCSAARVPPPSARSHSQEPQRWDGILATRSACGTARAIEYIGNRRAWTAEADGRVLIRSLPRGEFLYEAVARPERFCLVLRHVSDKRIWGGFSDGFIHCYDAVTGAVEHEFIQHDGAVNCIASAPCSDYVYSGGDDWKVYQWSKATCSYVRLFAGHTNAVRSVLVVTIGGDSSNSFLDEALSPERMGEEEEEEEDNGDDGTPGRCATSSSGEEYVVSGGDDATIRIWNPRAPLQIEKNLACIRTLRGHVGSVRTMELSPFTQELWSGSDDCTLRIWSCKVIGHHRCIAVLEGQHTAPVTALTSIDTHMWSSGKDGCVVVWDTCDRYALHRFQPGSRIVPQPICAMRRMYRATHWVVALGGLEGPLQCVHSLGDDYYDSSSLCRGQRFRKWQVRGQSDETCGLRLTLKRLVDRNRELEGQLLLLRRQCEGNIDNCLTNCTSLTSISASPELLDRRQRVEQAFEETRSRLATREALLVSPRAAVETKMHGNLEVSPNLKCEGEAEREIIDADVFAATVCGSSGKAPVVQSGFVTPEKARLQESNNIGMVNVSALEAFKNDMEKQLAKEREEREALEAFLEEAMGYKSLWENKKDALRDAYEQIEELQRSLEGEQQYVNELLQELAQTHERQSCLSTEQSSLGPRVQAAPAVPLCVSSIHLYKILPGNHWGDICREYRDVLRDTLLAEFSELISGFGISVSDVVYAAAGDCLLVAITTDPCEVDRLAVQRLVDNYGFPQTRTLQESLSAQFVNNATSTETCVEECRTELIEAKERAEMERDDALQVLQEATDELEVVYARQRHIEQCRSKIPGLLSVSQSPEVENGSGDQTVLEAVVKTPLYVVTTEEYEGVLALLKRAEEERDEALEKLVVLERAVPQTSLPNGVGLESRDSHPTDASGMEPSMHLVGKEEYDAVVSERDKVILERDAALRNLQDAVQELECLGLLLRQTEERLEQPPSEQASVDSHRQTGNLICSVRPHGAEHRPHSPISRKGQVLTKVVQAESGQHDAVHAHSGLYELPVRQDLPSFIAQESVQMESEESTYVLGQSCAECVPPTSFTGVSGSLARNGVKEGSEVRVARFSHIHRTLLQPTGENAGAHTNTQSSVFYRCALGELWVPLVQKYQPLVEDVITMEVYRATKISPDFIRCVRFLKGGSYVDLEVKQSQRREEVHQRLREHQFSVMNSLLCLSRYCQRASSNWCSPPSSSSDALPSSDTKRPGKRVVHDIGVGSADDVGSHCLFPQVEGYDSLISELAVFRRRRSLANRLRMSEETLRGPSGEFEPAVAVDLPSLQQEPIYCVTLDEYRQLMAEVGLSCKRDPHLRLDEDEKTRLWNRHIMERAEDERQFTRLLSLQRTVYKVGS</sequence>
<dbReference type="SUPFAM" id="SSF50998">
    <property type="entry name" value="Quinoprotein alcohol dehydrogenase-like"/>
    <property type="match status" value="1"/>
</dbReference>
<keyword evidence="4" id="KW-0175">Coiled coil</keyword>
<evidence type="ECO:0000259" key="6">
    <source>
        <dbReference type="Pfam" id="PF23398"/>
    </source>
</evidence>
<keyword evidence="1 3" id="KW-0853">WD repeat</keyword>
<dbReference type="Pfam" id="PF23398">
    <property type="entry name" value="FAZ1_cons"/>
    <property type="match status" value="1"/>
</dbReference>
<proteinExistence type="predicted"/>
<feature type="repeat" description="WD" evidence="3">
    <location>
        <begin position="263"/>
        <end position="295"/>
    </location>
</feature>
<dbReference type="InterPro" id="IPR015943">
    <property type="entry name" value="WD40/YVTN_repeat-like_dom_sf"/>
</dbReference>
<feature type="compositionally biased region" description="Low complexity" evidence="5">
    <location>
        <begin position="1"/>
        <end position="24"/>
    </location>
</feature>